<dbReference type="Pfam" id="PF08281">
    <property type="entry name" value="Sigma70_r4_2"/>
    <property type="match status" value="1"/>
</dbReference>
<dbReference type="InterPro" id="IPR036388">
    <property type="entry name" value="WH-like_DNA-bd_sf"/>
</dbReference>
<dbReference type="SUPFAM" id="SSF88946">
    <property type="entry name" value="Sigma2 domain of RNA polymerase sigma factors"/>
    <property type="match status" value="1"/>
</dbReference>
<dbReference type="NCBIfam" id="TIGR02937">
    <property type="entry name" value="sigma70-ECF"/>
    <property type="match status" value="1"/>
</dbReference>
<dbReference type="GO" id="GO:0006352">
    <property type="term" value="P:DNA-templated transcription initiation"/>
    <property type="evidence" value="ECO:0007669"/>
    <property type="project" value="InterPro"/>
</dbReference>
<dbReference type="InterPro" id="IPR007627">
    <property type="entry name" value="RNA_pol_sigma70_r2"/>
</dbReference>
<evidence type="ECO:0000259" key="7">
    <source>
        <dbReference type="Pfam" id="PF08281"/>
    </source>
</evidence>
<dbReference type="EMBL" id="BHYL01000059">
    <property type="protein sequence ID" value="GCD19315.1"/>
    <property type="molecule type" value="Genomic_DNA"/>
</dbReference>
<evidence type="ECO:0000256" key="2">
    <source>
        <dbReference type="ARBA" id="ARBA00023015"/>
    </source>
</evidence>
<accession>A0A401UXB5</accession>
<comment type="similarity">
    <text evidence="1">Belongs to the sigma-70 factor family. ECF subfamily.</text>
</comment>
<comment type="caution">
    <text evidence="8">The sequence shown here is derived from an EMBL/GenBank/DDBJ whole genome shotgun (WGS) entry which is preliminary data.</text>
</comment>
<dbReference type="InterPro" id="IPR014284">
    <property type="entry name" value="RNA_pol_sigma-70_dom"/>
</dbReference>
<organism evidence="8 9">
    <name type="scientific">Cellulomonas algicola</name>
    <dbReference type="NCBI Taxonomy" id="2071633"/>
    <lineage>
        <taxon>Bacteria</taxon>
        <taxon>Bacillati</taxon>
        <taxon>Actinomycetota</taxon>
        <taxon>Actinomycetes</taxon>
        <taxon>Micrococcales</taxon>
        <taxon>Cellulomonadaceae</taxon>
        <taxon>Cellulomonas</taxon>
    </lineage>
</organism>
<evidence type="ECO:0000256" key="1">
    <source>
        <dbReference type="ARBA" id="ARBA00010641"/>
    </source>
</evidence>
<dbReference type="InterPro" id="IPR013249">
    <property type="entry name" value="RNA_pol_sigma70_r4_t2"/>
</dbReference>
<evidence type="ECO:0000256" key="5">
    <source>
        <dbReference type="SAM" id="MobiDB-lite"/>
    </source>
</evidence>
<dbReference type="Proteomes" id="UP000288246">
    <property type="component" value="Unassembled WGS sequence"/>
</dbReference>
<dbReference type="SUPFAM" id="SSF88659">
    <property type="entry name" value="Sigma3 and sigma4 domains of RNA polymerase sigma factors"/>
    <property type="match status" value="1"/>
</dbReference>
<dbReference type="PANTHER" id="PTHR43133:SF25">
    <property type="entry name" value="RNA POLYMERASE SIGMA FACTOR RFAY-RELATED"/>
    <property type="match status" value="1"/>
</dbReference>
<evidence type="ECO:0000259" key="6">
    <source>
        <dbReference type="Pfam" id="PF04542"/>
    </source>
</evidence>
<evidence type="ECO:0000313" key="9">
    <source>
        <dbReference type="Proteomes" id="UP000288246"/>
    </source>
</evidence>
<dbReference type="InterPro" id="IPR013325">
    <property type="entry name" value="RNA_pol_sigma_r2"/>
</dbReference>
<evidence type="ECO:0000256" key="4">
    <source>
        <dbReference type="ARBA" id="ARBA00023163"/>
    </source>
</evidence>
<dbReference type="AlphaFoldDB" id="A0A401UXB5"/>
<evidence type="ECO:0000256" key="3">
    <source>
        <dbReference type="ARBA" id="ARBA00023082"/>
    </source>
</evidence>
<dbReference type="GO" id="GO:0003677">
    <property type="term" value="F:DNA binding"/>
    <property type="evidence" value="ECO:0007669"/>
    <property type="project" value="InterPro"/>
</dbReference>
<protein>
    <submittedName>
        <fullName evidence="8">DNA-directed RNA polymerase sigma-70 factor</fullName>
    </submittedName>
</protein>
<dbReference type="Pfam" id="PF04542">
    <property type="entry name" value="Sigma70_r2"/>
    <property type="match status" value="1"/>
</dbReference>
<dbReference type="Gene3D" id="1.10.1740.10">
    <property type="match status" value="1"/>
</dbReference>
<keyword evidence="2" id="KW-0805">Transcription regulation</keyword>
<name>A0A401UXB5_9CELL</name>
<feature type="domain" description="RNA polymerase sigma factor 70 region 4 type 2" evidence="7">
    <location>
        <begin position="130"/>
        <end position="181"/>
    </location>
</feature>
<feature type="region of interest" description="Disordered" evidence="5">
    <location>
        <begin position="180"/>
        <end position="210"/>
    </location>
</feature>
<dbReference type="InterPro" id="IPR013324">
    <property type="entry name" value="RNA_pol_sigma_r3/r4-like"/>
</dbReference>
<feature type="domain" description="RNA polymerase sigma-70 region 2" evidence="6">
    <location>
        <begin position="38"/>
        <end position="98"/>
    </location>
</feature>
<keyword evidence="4" id="KW-0804">Transcription</keyword>
<dbReference type="GO" id="GO:0016987">
    <property type="term" value="F:sigma factor activity"/>
    <property type="evidence" value="ECO:0007669"/>
    <property type="project" value="UniProtKB-KW"/>
</dbReference>
<keyword evidence="8" id="KW-0240">DNA-directed RNA polymerase</keyword>
<evidence type="ECO:0000313" key="8">
    <source>
        <dbReference type="EMBL" id="GCD19315.1"/>
    </source>
</evidence>
<reference evidence="8 9" key="1">
    <citation type="submission" date="2018-11" db="EMBL/GenBank/DDBJ databases">
        <title>Draft genome sequence of Cellulomonas takizawaensis strain TKZ-21.</title>
        <authorList>
            <person name="Yamamura H."/>
            <person name="Hayashi T."/>
            <person name="Hamada M."/>
            <person name="Serisawa Y."/>
            <person name="Matsuyama K."/>
            <person name="Nakagawa Y."/>
            <person name="Otoguro M."/>
            <person name="Yanagida F."/>
            <person name="Hayakawa M."/>
        </authorList>
    </citation>
    <scope>NUCLEOTIDE SEQUENCE [LARGE SCALE GENOMIC DNA]</scope>
    <source>
        <strain evidence="8 9">TKZ-21</strain>
    </source>
</reference>
<dbReference type="InterPro" id="IPR039425">
    <property type="entry name" value="RNA_pol_sigma-70-like"/>
</dbReference>
<gene>
    <name evidence="8" type="primary">rpoE_3</name>
    <name evidence="8" type="ORF">CTKZ_08770</name>
</gene>
<keyword evidence="9" id="KW-1185">Reference proteome</keyword>
<dbReference type="Gene3D" id="1.10.10.10">
    <property type="entry name" value="Winged helix-like DNA-binding domain superfamily/Winged helix DNA-binding domain"/>
    <property type="match status" value="1"/>
</dbReference>
<keyword evidence="3" id="KW-0731">Sigma factor</keyword>
<dbReference type="GO" id="GO:0000428">
    <property type="term" value="C:DNA-directed RNA polymerase complex"/>
    <property type="evidence" value="ECO:0007669"/>
    <property type="project" value="UniProtKB-KW"/>
</dbReference>
<proteinExistence type="inferred from homology"/>
<sequence length="210" mass="22699">MRASLSHLGGVRTLPCVNTDPPDGTAQFEAQRFELLWGANAGRVHAYALRHVDPHTAQEVVAETFLVAWRRLADVPGEPLPWLLVVAKNTIANQRRSLYRKRAVEVELARIAHLAAPAAGADVAAGERTRVLTALAGLDARDREALLLTAWDGLSTTAAADVAGCSPEAFRARLSRARRRLAQSAGDDEPSERRAAHSVDPTAIPLRSRP</sequence>
<dbReference type="PANTHER" id="PTHR43133">
    <property type="entry name" value="RNA POLYMERASE ECF-TYPE SIGMA FACTO"/>
    <property type="match status" value="1"/>
</dbReference>